<dbReference type="InterPro" id="IPR021005">
    <property type="entry name" value="Znf_CGNR"/>
</dbReference>
<dbReference type="OrthoDB" id="3531194at2"/>
<protein>
    <submittedName>
        <fullName evidence="2">CGNR zinc finger protein</fullName>
    </submittedName>
</protein>
<proteinExistence type="predicted"/>
<evidence type="ECO:0000313" key="3">
    <source>
        <dbReference type="Proteomes" id="UP000295573"/>
    </source>
</evidence>
<dbReference type="PANTHER" id="PTHR35525:SF3">
    <property type="entry name" value="BLL6575 PROTEIN"/>
    <property type="match status" value="1"/>
</dbReference>
<dbReference type="Pfam" id="PF07336">
    <property type="entry name" value="ABATE"/>
    <property type="match status" value="1"/>
</dbReference>
<dbReference type="EMBL" id="SLWR01000008">
    <property type="protein sequence ID" value="TCO45396.1"/>
    <property type="molecule type" value="Genomic_DNA"/>
</dbReference>
<sequence>MEIQTPDRQVRLAVDLVNTRTLEPEQLTTPGDVRAFLLEHGESEPITLDENDLAAVHAVRERIRPVFHADPAEAARLLNELLAEYAVRPYLSDHDGSPWHLHVAKPGASWADWLAATTALGLASFAAGHGFKALGSCAAVDCERVYVNPAERRPRKFCTPTCASRTRVANYRARRP</sequence>
<accession>A0A4R2IM02</accession>
<dbReference type="AlphaFoldDB" id="A0A4R2IM02"/>
<dbReference type="PANTHER" id="PTHR35525">
    <property type="entry name" value="BLL6575 PROTEIN"/>
    <property type="match status" value="1"/>
</dbReference>
<dbReference type="InterPro" id="IPR023286">
    <property type="entry name" value="ABATE_dom_sf"/>
</dbReference>
<dbReference type="Proteomes" id="UP000295573">
    <property type="component" value="Unassembled WGS sequence"/>
</dbReference>
<dbReference type="RefSeq" id="WP_132151641.1">
    <property type="nucleotide sequence ID" value="NZ_SLWR01000008.1"/>
</dbReference>
<organism evidence="2 3">
    <name type="scientific">Kribbella antiqua</name>
    <dbReference type="NCBI Taxonomy" id="2512217"/>
    <lineage>
        <taxon>Bacteria</taxon>
        <taxon>Bacillati</taxon>
        <taxon>Actinomycetota</taxon>
        <taxon>Actinomycetes</taxon>
        <taxon>Propionibacteriales</taxon>
        <taxon>Kribbellaceae</taxon>
        <taxon>Kribbella</taxon>
    </lineage>
</organism>
<dbReference type="SUPFAM" id="SSF160904">
    <property type="entry name" value="Jann2411-like"/>
    <property type="match status" value="1"/>
</dbReference>
<reference evidence="2 3" key="1">
    <citation type="journal article" date="2015" name="Stand. Genomic Sci.">
        <title>Genomic Encyclopedia of Bacterial and Archaeal Type Strains, Phase III: the genomes of soil and plant-associated and newly described type strains.</title>
        <authorList>
            <person name="Whitman W.B."/>
            <person name="Woyke T."/>
            <person name="Klenk H.P."/>
            <person name="Zhou Y."/>
            <person name="Lilburn T.G."/>
            <person name="Beck B.J."/>
            <person name="De Vos P."/>
            <person name="Vandamme P."/>
            <person name="Eisen J.A."/>
            <person name="Garrity G."/>
            <person name="Hugenholtz P."/>
            <person name="Kyrpides N.C."/>
        </authorList>
    </citation>
    <scope>NUCLEOTIDE SEQUENCE [LARGE SCALE GENOMIC DNA]</scope>
    <source>
        <strain evidence="2 3">VKM Ac-2541</strain>
    </source>
</reference>
<feature type="domain" description="Zinc finger CGNR" evidence="1">
    <location>
        <begin position="134"/>
        <end position="175"/>
    </location>
</feature>
<comment type="caution">
    <text evidence="2">The sequence shown here is derived from an EMBL/GenBank/DDBJ whole genome shotgun (WGS) entry which is preliminary data.</text>
</comment>
<gene>
    <name evidence="2" type="ORF">EV646_10818</name>
</gene>
<name>A0A4R2IM02_9ACTN</name>
<dbReference type="InterPro" id="IPR010852">
    <property type="entry name" value="ABATE"/>
</dbReference>
<evidence type="ECO:0000313" key="2">
    <source>
        <dbReference type="EMBL" id="TCO45396.1"/>
    </source>
</evidence>
<dbReference type="Pfam" id="PF11706">
    <property type="entry name" value="zf-CGNR"/>
    <property type="match status" value="1"/>
</dbReference>
<evidence type="ECO:0000259" key="1">
    <source>
        <dbReference type="Pfam" id="PF11706"/>
    </source>
</evidence>
<keyword evidence="3" id="KW-1185">Reference proteome</keyword>
<dbReference type="Gene3D" id="1.10.3300.10">
    <property type="entry name" value="Jann2411-like domain"/>
    <property type="match status" value="1"/>
</dbReference>